<proteinExistence type="inferred from homology"/>
<evidence type="ECO:0000256" key="14">
    <source>
        <dbReference type="ARBA" id="ARBA00022837"/>
    </source>
</evidence>
<dbReference type="GO" id="GO:0045296">
    <property type="term" value="F:cadherin binding"/>
    <property type="evidence" value="ECO:0007669"/>
    <property type="project" value="TreeGrafter"/>
</dbReference>
<keyword evidence="18 27" id="KW-1133">Transmembrane helix</keyword>
<dbReference type="GO" id="GO:0034332">
    <property type="term" value="P:adherens junction organization"/>
    <property type="evidence" value="ECO:0007669"/>
    <property type="project" value="UniProtKB-ARBA"/>
</dbReference>
<dbReference type="GO" id="GO:0005768">
    <property type="term" value="C:endosome"/>
    <property type="evidence" value="ECO:0007669"/>
    <property type="project" value="UniProtKB-SubCell"/>
</dbReference>
<keyword evidence="8 24" id="KW-0812">Transmembrane</keyword>
<dbReference type="FunFam" id="2.60.40.60:FF:000019">
    <property type="entry name" value="Cadherin 2"/>
    <property type="match status" value="1"/>
</dbReference>
<dbReference type="SMART" id="SM00332">
    <property type="entry name" value="PP2Cc"/>
    <property type="match status" value="1"/>
</dbReference>
<evidence type="ECO:0000256" key="1">
    <source>
        <dbReference type="ARBA" id="ARBA00004177"/>
    </source>
</evidence>
<evidence type="ECO:0000256" key="2">
    <source>
        <dbReference type="ARBA" id="ARBA00004251"/>
    </source>
</evidence>
<evidence type="ECO:0000256" key="23">
    <source>
        <dbReference type="PROSITE-ProRule" id="PRU00043"/>
    </source>
</evidence>
<dbReference type="PRINTS" id="PR00205">
    <property type="entry name" value="CADHERIN"/>
</dbReference>
<comment type="caution">
    <text evidence="30">The sequence shown here is derived from an EMBL/GenBank/DDBJ whole genome shotgun (WGS) entry which is preliminary data.</text>
</comment>
<dbReference type="SMART" id="SM00112">
    <property type="entry name" value="CA"/>
    <property type="match status" value="4"/>
</dbReference>
<evidence type="ECO:0000256" key="19">
    <source>
        <dbReference type="ARBA" id="ARBA00023034"/>
    </source>
</evidence>
<gene>
    <name evidence="30" type="ORF">CRENBAI_017826</name>
</gene>
<evidence type="ECO:0000256" key="9">
    <source>
        <dbReference type="ARBA" id="ARBA00022723"/>
    </source>
</evidence>
<dbReference type="GO" id="GO:0005794">
    <property type="term" value="C:Golgi apparatus"/>
    <property type="evidence" value="ECO:0007669"/>
    <property type="project" value="UniProtKB-SubCell"/>
</dbReference>
<evidence type="ECO:0000256" key="12">
    <source>
        <dbReference type="ARBA" id="ARBA00022753"/>
    </source>
</evidence>
<dbReference type="EMBL" id="JAHHUM010000907">
    <property type="protein sequence ID" value="KAK5616056.1"/>
    <property type="molecule type" value="Genomic_DNA"/>
</dbReference>
<dbReference type="PANTHER" id="PTHR24027:SF319">
    <property type="entry name" value="CADHERIN-1"/>
    <property type="match status" value="1"/>
</dbReference>
<dbReference type="GO" id="GO:0005912">
    <property type="term" value="C:adherens junction"/>
    <property type="evidence" value="ECO:0007669"/>
    <property type="project" value="UniProtKB-SubCell"/>
</dbReference>
<dbReference type="Gene3D" id="2.60.40.60">
    <property type="entry name" value="Cadherins"/>
    <property type="match status" value="5"/>
</dbReference>
<dbReference type="GO" id="GO:0060027">
    <property type="term" value="P:convergent extension involved in gastrulation"/>
    <property type="evidence" value="ECO:0007669"/>
    <property type="project" value="UniProtKB-ARBA"/>
</dbReference>
<evidence type="ECO:0000256" key="8">
    <source>
        <dbReference type="ARBA" id="ARBA00022692"/>
    </source>
</evidence>
<dbReference type="GO" id="GO:0004721">
    <property type="term" value="F:phosphoprotein phosphatase activity"/>
    <property type="evidence" value="ECO:0007669"/>
    <property type="project" value="UniProtKB-KW"/>
</dbReference>
<dbReference type="CDD" id="cd11304">
    <property type="entry name" value="Cadherin_repeat"/>
    <property type="match status" value="3"/>
</dbReference>
<keyword evidence="15 24" id="KW-0130">Cell adhesion</keyword>
<dbReference type="GO" id="GO:0000902">
    <property type="term" value="P:cell morphogenesis"/>
    <property type="evidence" value="ECO:0007669"/>
    <property type="project" value="TreeGrafter"/>
</dbReference>
<dbReference type="Pfam" id="PF00028">
    <property type="entry name" value="Cadherin"/>
    <property type="match status" value="4"/>
</dbReference>
<evidence type="ECO:0000313" key="31">
    <source>
        <dbReference type="Proteomes" id="UP001311232"/>
    </source>
</evidence>
<comment type="similarity">
    <text evidence="25">Belongs to the PP2C family.</text>
</comment>
<dbReference type="InterPro" id="IPR000233">
    <property type="entry name" value="Cadherin_Y-type_LIR"/>
</dbReference>
<evidence type="ECO:0000256" key="5">
    <source>
        <dbReference type="ARBA" id="ARBA00004601"/>
    </source>
</evidence>
<sequence>MYGRVYSRILQRASNYRLTVYPTVPFQAVHNCPFSSWNPSGLDQRFCAGEESGIWTRSCCRFSTHQDLDFQQSQVQINSILRSNEQTVNVPEFDGRALSAVKRFDSNQLPANIPNEDRRSAATCLQSKGMLFGVFDGHGGWACAQAVSERLLYYVAVAMMPKQTLEVLEKCMEHGRPVPPILQWYKNHADFNYRESASLYTNHLRVFWQELLDNEDYDEGMSPQEALDRAFRRLDADISLEAQVPFSNDLMKSTAIQVAFAGCTACVAHVGTDGIHVANAGDCRAVLGVQNDDGSWSALPLSKDHNSQNHTELERIRAQHPPSERDTVVMDDRLLGVLMPLRAFGDVRFKWSLELQQSILARLESGVDLDALNLYQYTPPNYLTPPYLEVTPEITYHKLRPQDRFLILATDGLWDEFASEEAVRLVGEHLSGIHLQAPVSPSERKLKLGQMHELLLKRQARASPALDTNTATHLIRHALGSGEYGELSQERLASMLALPEDLARMYRDDITVTVVYLNYDLARPHHKSEPTGNEVERGGTHAANVNGPGLQPLPERPLMPGSLKRMKREWVIPDINFPENDRGPYPKIMVKLKSSKEGIVAITYNISGPGADEPPEGIFTIDYQSGVMYVTQQLDRETKARYTLWTYALKETGNAEQPMELIINIVDQNDNAPEFTQNVFTGRVSESADVDEPIIKVTAVDKDDPKTNNAIIRYRLKSQTPRMPTEDMFAINAVSGMISLKEQGLDRETHPEYKLIIEATDMVGEGLTTTCTAVIIITDSNDNAPKFTETSMSASVRENAIGVEVVRLKVTDMDESGSPNSNTKYSIIKGNEGGAFNITIGSNKIEGIITTAKELDFESLFVYKLLVVVTNEVLFSLHLPTATATVKIKVIDRNEPPVFSPAQVHVTFSEGMRINTSVVELKAKDPDTARKQRVRYKLYNDTARWLSTNYSTGSVKVSSSMDRESQYVTDNKYTVLVLAYDDDYIPATGTGTLVVSLLDVNDHLPVIRQRKVSLCNTEPLAILLDIVDLDGPGDVAALYPKRDLSPGDYNVLMMIYDVGTFYQDSTLAVEVCQCQGAVDVCFIPRSDSHSNVPSFAVYVLGAIFGVLLLLLLLLLLLRKRRRVGKEAPLLENLARDDLFRYSEEGGGEDDKDYDLSQSHRGLDNRPEVLSMDVFPTVQTRRGYRLQIQANEGIGKFIKHNLQAANGDPTAPPYDSLLVFDYKVGSSGVGSLSSIESSDSDEEQGFQTLVQWGPRFNRLTDLYVGGREEEDDDDQTLPGKTEWVVQVLSALASILTTVSHACVRYDCSVIMYVAAGCLAMETQRKASNIKIIILMALNVFSLLFGSAALLANSLASVQPAVLSSYKQVSYIVFTTLCFVGTFYILFLCWRGLRRYRSRNIKAYTCVSQDPEDTSELLVEQEDLNL</sequence>
<dbReference type="GO" id="GO:0001764">
    <property type="term" value="P:neuron migration"/>
    <property type="evidence" value="ECO:0007669"/>
    <property type="project" value="UniProtKB-ARBA"/>
</dbReference>
<evidence type="ECO:0000256" key="10">
    <source>
        <dbReference type="ARBA" id="ARBA00022729"/>
    </source>
</evidence>
<keyword evidence="6" id="KW-1003">Cell membrane</keyword>
<dbReference type="PROSITE" id="PS51746">
    <property type="entry name" value="PPM_2"/>
    <property type="match status" value="1"/>
</dbReference>
<dbReference type="Gene3D" id="4.10.900.10">
    <property type="entry name" value="TCF3-CBD (Catenin binding domain)"/>
    <property type="match status" value="1"/>
</dbReference>
<dbReference type="PROSITE" id="PS50268">
    <property type="entry name" value="CADHERIN_2"/>
    <property type="match status" value="4"/>
</dbReference>
<dbReference type="GO" id="GO:0044331">
    <property type="term" value="P:cell-cell adhesion mediated by cadherin"/>
    <property type="evidence" value="ECO:0007669"/>
    <property type="project" value="TreeGrafter"/>
</dbReference>
<evidence type="ECO:0000256" key="15">
    <source>
        <dbReference type="ARBA" id="ARBA00022889"/>
    </source>
</evidence>
<evidence type="ECO:0000256" key="24">
    <source>
        <dbReference type="RuleBase" id="RU003318"/>
    </source>
</evidence>
<keyword evidence="20 27" id="KW-0472">Membrane</keyword>
<keyword evidence="19" id="KW-0333">Golgi apparatus</keyword>
<keyword evidence="9" id="KW-0479">Metal-binding</keyword>
<reference evidence="30 31" key="1">
    <citation type="submission" date="2021-06" db="EMBL/GenBank/DDBJ databases">
        <authorList>
            <person name="Palmer J.M."/>
        </authorList>
    </citation>
    <scope>NUCLEOTIDE SEQUENCE [LARGE SCALE GENOMIC DNA]</scope>
    <source>
        <strain evidence="30 31">MEX-2019</strain>
        <tissue evidence="30">Muscle</tissue>
    </source>
</reference>
<feature type="transmembrane region" description="Helical" evidence="27">
    <location>
        <begin position="1095"/>
        <end position="1117"/>
    </location>
</feature>
<evidence type="ECO:0000256" key="3">
    <source>
        <dbReference type="ARBA" id="ARBA00004496"/>
    </source>
</evidence>
<keyword evidence="7" id="KW-0963">Cytoplasm</keyword>
<keyword evidence="10" id="KW-0732">Signal</keyword>
<dbReference type="InterPro" id="IPR020894">
    <property type="entry name" value="Cadherin_CS"/>
</dbReference>
<dbReference type="FunFam" id="2.60.40.60:FF:000095">
    <property type="entry name" value="Cadherin 13"/>
    <property type="match status" value="1"/>
</dbReference>
<dbReference type="GO" id="GO:0008013">
    <property type="term" value="F:beta-catenin binding"/>
    <property type="evidence" value="ECO:0007669"/>
    <property type="project" value="TreeGrafter"/>
</dbReference>
<evidence type="ECO:0000256" key="26">
    <source>
        <dbReference type="RuleBase" id="RU004357"/>
    </source>
</evidence>
<dbReference type="GO" id="GO:0030010">
    <property type="term" value="P:establishment of cell polarity"/>
    <property type="evidence" value="ECO:0007669"/>
    <property type="project" value="UniProtKB-ARBA"/>
</dbReference>
<feature type="transmembrane region" description="Helical" evidence="27">
    <location>
        <begin position="1369"/>
        <end position="1388"/>
    </location>
</feature>
<evidence type="ECO:0000259" key="28">
    <source>
        <dbReference type="PROSITE" id="PS50268"/>
    </source>
</evidence>
<keyword evidence="11" id="KW-0677">Repeat</keyword>
<dbReference type="PROSITE" id="PS00232">
    <property type="entry name" value="CADHERIN_1"/>
    <property type="match status" value="3"/>
</dbReference>
<dbReference type="GO" id="GO:0005509">
    <property type="term" value="F:calcium ion binding"/>
    <property type="evidence" value="ECO:0007669"/>
    <property type="project" value="UniProtKB-UniRule"/>
</dbReference>
<dbReference type="Pfam" id="PF01049">
    <property type="entry name" value="CADH_Y-type_LIR"/>
    <property type="match status" value="1"/>
</dbReference>
<keyword evidence="12" id="KW-0967">Endosome</keyword>
<dbReference type="InterPro" id="IPR000222">
    <property type="entry name" value="PP2C_BS"/>
</dbReference>
<evidence type="ECO:0000256" key="16">
    <source>
        <dbReference type="ARBA" id="ARBA00022912"/>
    </source>
</evidence>
<evidence type="ECO:0000256" key="7">
    <source>
        <dbReference type="ARBA" id="ARBA00022490"/>
    </source>
</evidence>
<evidence type="ECO:0000256" key="13">
    <source>
        <dbReference type="ARBA" id="ARBA00022801"/>
    </source>
</evidence>
<evidence type="ECO:0000313" key="30">
    <source>
        <dbReference type="EMBL" id="KAK5616056.1"/>
    </source>
</evidence>
<name>A0AAV9S414_9TELE</name>
<dbReference type="InterPro" id="IPR036457">
    <property type="entry name" value="PPM-type-like_dom_sf"/>
</dbReference>
<comment type="function">
    <text evidence="26">Cadherins are calcium-dependent cell adhesion proteins.</text>
</comment>
<dbReference type="GO" id="GO:0042074">
    <property type="term" value="P:cell migration involved in gastrulation"/>
    <property type="evidence" value="ECO:0007669"/>
    <property type="project" value="UniProtKB-ARBA"/>
</dbReference>
<evidence type="ECO:0000256" key="17">
    <source>
        <dbReference type="ARBA" id="ARBA00022949"/>
    </source>
</evidence>
<dbReference type="InterPro" id="IPR001932">
    <property type="entry name" value="PPM-type_phosphatase-like_dom"/>
</dbReference>
<keyword evidence="16 25" id="KW-0904">Protein phosphatase</keyword>
<keyword evidence="17" id="KW-0965">Cell junction</keyword>
<dbReference type="FunFam" id="2.60.40.60:FF:000022">
    <property type="entry name" value="Cadherin 2"/>
    <property type="match status" value="1"/>
</dbReference>
<dbReference type="GO" id="GO:0007043">
    <property type="term" value="P:cell-cell junction assembly"/>
    <property type="evidence" value="ECO:0007669"/>
    <property type="project" value="TreeGrafter"/>
</dbReference>
<organism evidence="30 31">
    <name type="scientific">Crenichthys baileyi</name>
    <name type="common">White River springfish</name>
    <dbReference type="NCBI Taxonomy" id="28760"/>
    <lineage>
        <taxon>Eukaryota</taxon>
        <taxon>Metazoa</taxon>
        <taxon>Chordata</taxon>
        <taxon>Craniata</taxon>
        <taxon>Vertebrata</taxon>
        <taxon>Euteleostomi</taxon>
        <taxon>Actinopterygii</taxon>
        <taxon>Neopterygii</taxon>
        <taxon>Teleostei</taxon>
        <taxon>Neoteleostei</taxon>
        <taxon>Acanthomorphata</taxon>
        <taxon>Ovalentaria</taxon>
        <taxon>Atherinomorphae</taxon>
        <taxon>Cyprinodontiformes</taxon>
        <taxon>Goodeidae</taxon>
        <taxon>Crenichthys</taxon>
    </lineage>
</organism>
<dbReference type="CDD" id="cd00143">
    <property type="entry name" value="PP2Cc"/>
    <property type="match status" value="1"/>
</dbReference>
<evidence type="ECO:0000256" key="4">
    <source>
        <dbReference type="ARBA" id="ARBA00004536"/>
    </source>
</evidence>
<comment type="subcellular location">
    <subcellularLocation>
        <location evidence="4">Cell junction</location>
        <location evidence="4">Adherens junction</location>
    </subcellularLocation>
    <subcellularLocation>
        <location evidence="2 24">Cell membrane</location>
        <topology evidence="2 24">Single-pass type I membrane protein</topology>
    </subcellularLocation>
    <subcellularLocation>
        <location evidence="3">Cytoplasm</location>
    </subcellularLocation>
    <subcellularLocation>
        <location evidence="1">Endosome</location>
    </subcellularLocation>
    <subcellularLocation>
        <location evidence="5">Golgi apparatus</location>
        <location evidence="5">trans-Golgi network</location>
    </subcellularLocation>
</comment>
<dbReference type="Proteomes" id="UP001311232">
    <property type="component" value="Unassembled WGS sequence"/>
</dbReference>
<dbReference type="GO" id="GO:0007498">
    <property type="term" value="P:mesoderm development"/>
    <property type="evidence" value="ECO:0007669"/>
    <property type="project" value="UniProtKB-ARBA"/>
</dbReference>
<dbReference type="GO" id="GO:0001841">
    <property type="term" value="P:neural tube formation"/>
    <property type="evidence" value="ECO:0007669"/>
    <property type="project" value="UniProtKB-ARBA"/>
</dbReference>
<dbReference type="SUPFAM" id="SSF49313">
    <property type="entry name" value="Cadherin-like"/>
    <property type="match status" value="4"/>
</dbReference>
<feature type="domain" description="PPM-type phosphatase" evidence="29">
    <location>
        <begin position="101"/>
        <end position="517"/>
    </location>
</feature>
<keyword evidence="21" id="KW-0325">Glycoprotein</keyword>
<dbReference type="GO" id="GO:0016339">
    <property type="term" value="P:calcium-dependent cell-cell adhesion via plasma membrane cell adhesion molecules"/>
    <property type="evidence" value="ECO:0007669"/>
    <property type="project" value="TreeGrafter"/>
</dbReference>
<dbReference type="GO" id="GO:0016342">
    <property type="term" value="C:catenin complex"/>
    <property type="evidence" value="ECO:0007669"/>
    <property type="project" value="TreeGrafter"/>
</dbReference>
<dbReference type="SUPFAM" id="SSF81606">
    <property type="entry name" value="PP2C-like"/>
    <property type="match status" value="1"/>
</dbReference>
<feature type="domain" description="Cadherin" evidence="28">
    <location>
        <begin position="900"/>
        <end position="1007"/>
    </location>
</feature>
<feature type="domain" description="Cadherin" evidence="28">
    <location>
        <begin position="602"/>
        <end position="675"/>
    </location>
</feature>
<dbReference type="InterPro" id="IPR027397">
    <property type="entry name" value="Catenin-bd_sf"/>
</dbReference>
<dbReference type="GO" id="GO:0007398">
    <property type="term" value="P:ectoderm development"/>
    <property type="evidence" value="ECO:0007669"/>
    <property type="project" value="UniProtKB-ARBA"/>
</dbReference>
<evidence type="ECO:0000256" key="6">
    <source>
        <dbReference type="ARBA" id="ARBA00022475"/>
    </source>
</evidence>
<protein>
    <recommendedName>
        <fullName evidence="22">Cadherin-1</fullName>
    </recommendedName>
</protein>
<dbReference type="Pfam" id="PF00481">
    <property type="entry name" value="PP2C"/>
    <property type="match status" value="1"/>
</dbReference>
<dbReference type="Gene3D" id="3.60.40.10">
    <property type="entry name" value="PPM-type phosphatase domain"/>
    <property type="match status" value="1"/>
</dbReference>
<dbReference type="GO" id="GO:0007156">
    <property type="term" value="P:homophilic cell adhesion via plasma membrane adhesion molecules"/>
    <property type="evidence" value="ECO:0007669"/>
    <property type="project" value="InterPro"/>
</dbReference>
<keyword evidence="31" id="KW-1185">Reference proteome</keyword>
<evidence type="ECO:0000256" key="20">
    <source>
        <dbReference type="ARBA" id="ARBA00023136"/>
    </source>
</evidence>
<evidence type="ECO:0000256" key="18">
    <source>
        <dbReference type="ARBA" id="ARBA00022989"/>
    </source>
</evidence>
<evidence type="ECO:0000256" key="27">
    <source>
        <dbReference type="SAM" id="Phobius"/>
    </source>
</evidence>
<accession>A0AAV9S414</accession>
<feature type="domain" description="Cadherin" evidence="28">
    <location>
        <begin position="676"/>
        <end position="787"/>
    </location>
</feature>
<dbReference type="InterPro" id="IPR039808">
    <property type="entry name" value="Cadherin"/>
</dbReference>
<evidence type="ECO:0000256" key="11">
    <source>
        <dbReference type="ARBA" id="ARBA00022737"/>
    </source>
</evidence>
<evidence type="ECO:0000259" key="29">
    <source>
        <dbReference type="PROSITE" id="PS51746"/>
    </source>
</evidence>
<dbReference type="PANTHER" id="PTHR24027">
    <property type="entry name" value="CADHERIN-23"/>
    <property type="match status" value="1"/>
</dbReference>
<dbReference type="FunFam" id="2.60.40.60:FF:000011">
    <property type="entry name" value="Cadherin 1"/>
    <property type="match status" value="1"/>
</dbReference>
<dbReference type="PROSITE" id="PS01032">
    <property type="entry name" value="PPM_1"/>
    <property type="match status" value="1"/>
</dbReference>
<evidence type="ECO:0000256" key="25">
    <source>
        <dbReference type="RuleBase" id="RU003465"/>
    </source>
</evidence>
<evidence type="ECO:0000256" key="22">
    <source>
        <dbReference type="ARBA" id="ARBA00023893"/>
    </source>
</evidence>
<dbReference type="FunFam" id="4.10.900.10:FF:000001">
    <property type="entry name" value="Cadherin 2"/>
    <property type="match status" value="1"/>
</dbReference>
<dbReference type="InterPro" id="IPR002126">
    <property type="entry name" value="Cadherin-like_dom"/>
</dbReference>
<keyword evidence="14 23" id="KW-0106">Calcium</keyword>
<feature type="transmembrane region" description="Helical" evidence="27">
    <location>
        <begin position="1330"/>
        <end position="1349"/>
    </location>
</feature>
<dbReference type="InterPro" id="IPR015919">
    <property type="entry name" value="Cadherin-like_sf"/>
</dbReference>
<evidence type="ECO:0000256" key="21">
    <source>
        <dbReference type="ARBA" id="ARBA00023180"/>
    </source>
</evidence>
<keyword evidence="13 25" id="KW-0378">Hydrolase</keyword>
<feature type="domain" description="Cadherin" evidence="28">
    <location>
        <begin position="788"/>
        <end position="899"/>
    </location>
</feature>